<proteinExistence type="predicted"/>
<feature type="chain" id="PRO_5045629758" evidence="3">
    <location>
        <begin position="20"/>
        <end position="851"/>
    </location>
</feature>
<name>A0ABN8B5Q5_CHISP</name>
<feature type="compositionally biased region" description="Low complexity" evidence="2">
    <location>
        <begin position="678"/>
        <end position="689"/>
    </location>
</feature>
<feature type="compositionally biased region" description="Basic residues" evidence="2">
    <location>
        <begin position="665"/>
        <end position="677"/>
    </location>
</feature>
<feature type="region of interest" description="Disordered" evidence="2">
    <location>
        <begin position="535"/>
        <end position="554"/>
    </location>
</feature>
<keyword evidence="3" id="KW-0732">Signal</keyword>
<evidence type="ECO:0000313" key="5">
    <source>
        <dbReference type="Proteomes" id="UP001153292"/>
    </source>
</evidence>
<evidence type="ECO:0000256" key="1">
    <source>
        <dbReference type="SAM" id="Coils"/>
    </source>
</evidence>
<feature type="compositionally biased region" description="Basic and acidic residues" evidence="2">
    <location>
        <begin position="690"/>
        <end position="707"/>
    </location>
</feature>
<accession>A0ABN8B5Q5</accession>
<organism evidence="4 5">
    <name type="scientific">Chilo suppressalis</name>
    <name type="common">Asiatic rice borer moth</name>
    <dbReference type="NCBI Taxonomy" id="168631"/>
    <lineage>
        <taxon>Eukaryota</taxon>
        <taxon>Metazoa</taxon>
        <taxon>Ecdysozoa</taxon>
        <taxon>Arthropoda</taxon>
        <taxon>Hexapoda</taxon>
        <taxon>Insecta</taxon>
        <taxon>Pterygota</taxon>
        <taxon>Neoptera</taxon>
        <taxon>Endopterygota</taxon>
        <taxon>Lepidoptera</taxon>
        <taxon>Glossata</taxon>
        <taxon>Ditrysia</taxon>
        <taxon>Pyraloidea</taxon>
        <taxon>Crambidae</taxon>
        <taxon>Crambinae</taxon>
        <taxon>Chilo</taxon>
    </lineage>
</organism>
<reference evidence="4" key="1">
    <citation type="submission" date="2021-12" db="EMBL/GenBank/DDBJ databases">
        <authorList>
            <person name="King R."/>
        </authorList>
    </citation>
    <scope>NUCLEOTIDE SEQUENCE</scope>
</reference>
<protein>
    <submittedName>
        <fullName evidence="4">Uncharacterized protein</fullName>
    </submittedName>
</protein>
<dbReference type="EMBL" id="OU963920">
    <property type="protein sequence ID" value="CAH0404001.1"/>
    <property type="molecule type" value="Genomic_DNA"/>
</dbReference>
<keyword evidence="1" id="KW-0175">Coiled coil</keyword>
<evidence type="ECO:0000313" key="4">
    <source>
        <dbReference type="EMBL" id="CAH0404001.1"/>
    </source>
</evidence>
<feature type="compositionally biased region" description="Low complexity" evidence="2">
    <location>
        <begin position="629"/>
        <end position="652"/>
    </location>
</feature>
<feature type="signal peptide" evidence="3">
    <location>
        <begin position="1"/>
        <end position="19"/>
    </location>
</feature>
<dbReference type="Proteomes" id="UP001153292">
    <property type="component" value="Chromosome 27"/>
</dbReference>
<sequence>MHSLLLRNVVLVFIAVLYANDCKELETPQRSVNLALETVLQFDNNENSADIEIIDKVQDFLKRVKRVIRNNRDSRRTAVIDDNTPLTFTDFVKSALVILSSYNDEDLEEVAAVVDEELRKYHYKGCKFYELIENGDVRRFMADKLDKIRNVPGKELKRQLTTTIKKLTDSKDGFKHMLISTYLNSLYSEKDSEKFNDFLKHIAVYKQKSKRSNLDLVKIIRKGLRSIVFDHYSKLDSNTRRGLKIKLETFWEDVNNVKYGDVWRFETQTRPNNQPQLTIKTTNIYNEHLKSFIKPIPKKVDKQKVKRNRKEKPDKKELVNSDDFETLIRQTNKKVNKKKVKKLKIEKPHTKEFTVKEIHKEVTKKKAKRLRTIKPLTGIVDADRERNVREPKFTFITLYPEAISVSRPHQRNHKKSKKTLEKYKRVPHRSTADYKHVTALRTDRKLKPNKRIFWNSNYTINVESLNLKKDIIDHRAVKRMRFETIKKSPVMKSTTKSYNKRKHAHRSRKIDPIIKAIDESDEGLNIEAFDSRKERNRSYKRKPVRKSNDNDTLTAMTMNPTTIVSNANDNNTDFIRKLKELEIELKEVKEHIEKSIKTTTTPLDTTRYDILDFWEGTTTLPNIEDETTRTTTPKTTTTSSTTTAKSTTTKAKTTTDKKLLTTVKVSHKKPTHARKRTTTTQTTANTEPKPVFRSDDKDKDAKDKDTELNEVIPKSPTTVRTTRFIDRVELKLRSSNSSNSTTTRQSPTTELNILNITANKPVDTTPSSKKFDDKRELSPDLEVETYLNDTKMLDDEMKSQMVKQKMMDDLNKLIPESTVETLGTTTESLSVAKIVTTDELAVMDDGDDILK</sequence>
<evidence type="ECO:0000256" key="3">
    <source>
        <dbReference type="SAM" id="SignalP"/>
    </source>
</evidence>
<evidence type="ECO:0000256" key="2">
    <source>
        <dbReference type="SAM" id="MobiDB-lite"/>
    </source>
</evidence>
<gene>
    <name evidence="4" type="ORF">CHILSU_LOCUS7300</name>
</gene>
<keyword evidence="5" id="KW-1185">Reference proteome</keyword>
<feature type="region of interest" description="Disordered" evidence="2">
    <location>
        <begin position="621"/>
        <end position="715"/>
    </location>
</feature>
<feature type="coiled-coil region" evidence="1">
    <location>
        <begin position="564"/>
        <end position="598"/>
    </location>
</feature>